<evidence type="ECO:0008006" key="3">
    <source>
        <dbReference type="Google" id="ProtNLM"/>
    </source>
</evidence>
<proteinExistence type="predicted"/>
<sequence>MIIKRIFIGILLVLMGCERKDIIEKHIITDFSKPRFLFYTIQREQSIVDYKIKGSIDGSLGYSEGNCFDKNEFSSFIKGKNLSEIDTSLKRRYFKIFADSIIAKGGCEGTQAGAMYCLQFIPGTAKKGKIEVVFREHGYGF</sequence>
<dbReference type="Proteomes" id="UP001204772">
    <property type="component" value="Unassembled WGS sequence"/>
</dbReference>
<evidence type="ECO:0000313" key="2">
    <source>
        <dbReference type="Proteomes" id="UP001204772"/>
    </source>
</evidence>
<reference evidence="1 2" key="1">
    <citation type="submission" date="2022-06" db="EMBL/GenBank/DDBJ databases">
        <title>Runella sp. S5 genome sequencing.</title>
        <authorList>
            <person name="Park S."/>
        </authorList>
    </citation>
    <scope>NUCLEOTIDE SEQUENCE [LARGE SCALE GENOMIC DNA]</scope>
    <source>
        <strain evidence="1 2">S5</strain>
    </source>
</reference>
<name>A0ABT1FW74_9BACT</name>
<keyword evidence="2" id="KW-1185">Reference proteome</keyword>
<dbReference type="EMBL" id="JAMZEL010000017">
    <property type="protein sequence ID" value="MCP1386016.1"/>
    <property type="molecule type" value="Genomic_DNA"/>
</dbReference>
<evidence type="ECO:0000313" key="1">
    <source>
        <dbReference type="EMBL" id="MCP1386016.1"/>
    </source>
</evidence>
<dbReference type="PROSITE" id="PS51257">
    <property type="entry name" value="PROKAR_LIPOPROTEIN"/>
    <property type="match status" value="1"/>
</dbReference>
<organism evidence="1 2">
    <name type="scientific">Runella salmonicolor</name>
    <dbReference type="NCBI Taxonomy" id="2950278"/>
    <lineage>
        <taxon>Bacteria</taxon>
        <taxon>Pseudomonadati</taxon>
        <taxon>Bacteroidota</taxon>
        <taxon>Cytophagia</taxon>
        <taxon>Cytophagales</taxon>
        <taxon>Spirosomataceae</taxon>
        <taxon>Runella</taxon>
    </lineage>
</organism>
<dbReference type="RefSeq" id="WP_253532665.1">
    <property type="nucleotide sequence ID" value="NZ_JAMZEL010000017.1"/>
</dbReference>
<comment type="caution">
    <text evidence="1">The sequence shown here is derived from an EMBL/GenBank/DDBJ whole genome shotgun (WGS) entry which is preliminary data.</text>
</comment>
<gene>
    <name evidence="1" type="ORF">NCI00_26490</name>
</gene>
<protein>
    <recommendedName>
        <fullName evidence="3">Lipoprotein</fullName>
    </recommendedName>
</protein>
<accession>A0ABT1FW74</accession>